<protein>
    <submittedName>
        <fullName evidence="1">Uncharacterized protein</fullName>
    </submittedName>
</protein>
<dbReference type="EMBL" id="CM046108">
    <property type="protein sequence ID" value="KAI8426151.1"/>
    <property type="molecule type" value="Genomic_DNA"/>
</dbReference>
<sequence length="561" mass="61642">MYDMLSEFRVSEFDSFVDVFRLTPGDPLDTFGEMWYPVFLWSLCSSVFVHTCAGLVAFGTLRKHKYGKFFPVLLIVMGVVSPVTAGVASSAAVAFIYRAANMAMPPIHAMIWGIGQTILGAGIGFTRILATLDLEESSFTAAPHLAYEDIATKLLKDNFFLTALELHTELVESGKELPQLREFFSNPGNFEQHVSRASEFVSMHRSPSQATLDSLDTARYSEDGGGDRGGSGGDVAVLEFELHGESALDKNAKGQFNQRSLKPHERRALNFLINEYLLLQDYKLTSITFSDENPDQLYDAAIVSLNSLTSPGSESKVLELQLPEEKLSQARVDPVETRPLTCTATENHYGSENSTHSVTPEQFEMIDSEKNSVIMRKEGSNTSSYDPAIVGDNSTRGSPTRHGSVTTLDETLSINDAGEWTRVHYEYNSIENCNKEMWIDSGLPNTLKLSIINWCSETLSLNEPLNNDLLAELVNNDKPVTLPGLLTLVADTLPKILPHTLVARRCEAAALLAASAALLPHGDARRARTLQALLALDPVEKNVKDAVRIFVPLLARSALIA</sequence>
<evidence type="ECO:0000313" key="2">
    <source>
        <dbReference type="Proteomes" id="UP001064048"/>
    </source>
</evidence>
<gene>
    <name evidence="1" type="ORF">MSG28_005099</name>
</gene>
<dbReference type="Proteomes" id="UP001064048">
    <property type="component" value="Chromosome 8"/>
</dbReference>
<keyword evidence="2" id="KW-1185">Reference proteome</keyword>
<evidence type="ECO:0000313" key="1">
    <source>
        <dbReference type="EMBL" id="KAI8426151.1"/>
    </source>
</evidence>
<reference evidence="1 2" key="1">
    <citation type="journal article" date="2022" name="Genome Biol. Evol.">
        <title>The Spruce Budworm Genome: Reconstructing the Evolutionary History of Antifreeze Proteins.</title>
        <authorList>
            <person name="Beliveau C."/>
            <person name="Gagne P."/>
            <person name="Picq S."/>
            <person name="Vernygora O."/>
            <person name="Keeling C.I."/>
            <person name="Pinkney K."/>
            <person name="Doucet D."/>
            <person name="Wen F."/>
            <person name="Johnston J.S."/>
            <person name="Maaroufi H."/>
            <person name="Boyle B."/>
            <person name="Laroche J."/>
            <person name="Dewar K."/>
            <person name="Juretic N."/>
            <person name="Blackburn G."/>
            <person name="Nisole A."/>
            <person name="Brunet B."/>
            <person name="Brandao M."/>
            <person name="Lumley L."/>
            <person name="Duan J."/>
            <person name="Quan G."/>
            <person name="Lucarotti C.J."/>
            <person name="Roe A.D."/>
            <person name="Sperling F.A.H."/>
            <person name="Levesque R.C."/>
            <person name="Cusson M."/>
        </authorList>
    </citation>
    <scope>NUCLEOTIDE SEQUENCE [LARGE SCALE GENOMIC DNA]</scope>
    <source>
        <strain evidence="1">Glfc:IPQL:Cfum</strain>
    </source>
</reference>
<name>A0ACC0JQ71_CHOFU</name>
<proteinExistence type="predicted"/>
<feature type="non-terminal residue" evidence="1">
    <location>
        <position position="561"/>
    </location>
</feature>
<organism evidence="1 2">
    <name type="scientific">Choristoneura fumiferana</name>
    <name type="common">Spruce budworm moth</name>
    <name type="synonym">Archips fumiferana</name>
    <dbReference type="NCBI Taxonomy" id="7141"/>
    <lineage>
        <taxon>Eukaryota</taxon>
        <taxon>Metazoa</taxon>
        <taxon>Ecdysozoa</taxon>
        <taxon>Arthropoda</taxon>
        <taxon>Hexapoda</taxon>
        <taxon>Insecta</taxon>
        <taxon>Pterygota</taxon>
        <taxon>Neoptera</taxon>
        <taxon>Endopterygota</taxon>
        <taxon>Lepidoptera</taxon>
        <taxon>Glossata</taxon>
        <taxon>Ditrysia</taxon>
        <taxon>Tortricoidea</taxon>
        <taxon>Tortricidae</taxon>
        <taxon>Tortricinae</taxon>
        <taxon>Choristoneura</taxon>
    </lineage>
</organism>
<comment type="caution">
    <text evidence="1">The sequence shown here is derived from an EMBL/GenBank/DDBJ whole genome shotgun (WGS) entry which is preliminary data.</text>
</comment>
<accession>A0ACC0JQ71</accession>